<name>A0A9W9PR08_9EURO</name>
<protein>
    <submittedName>
        <fullName evidence="2">Uncharacterized protein</fullName>
    </submittedName>
</protein>
<accession>A0A9W9PR08</accession>
<dbReference type="InterPro" id="IPR038906">
    <property type="entry name" value="TTC36"/>
</dbReference>
<dbReference type="AlphaFoldDB" id="A0A9W9PR08"/>
<reference evidence="2" key="2">
    <citation type="journal article" date="2023" name="IMA Fungus">
        <title>Comparative genomic study of the Penicillium genus elucidates a diverse pangenome and 15 lateral gene transfer events.</title>
        <authorList>
            <person name="Petersen C."/>
            <person name="Sorensen T."/>
            <person name="Nielsen M.R."/>
            <person name="Sondergaard T.E."/>
            <person name="Sorensen J.L."/>
            <person name="Fitzpatrick D.A."/>
            <person name="Frisvad J.C."/>
            <person name="Nielsen K.L."/>
        </authorList>
    </citation>
    <scope>NUCLEOTIDE SEQUENCE</scope>
    <source>
        <strain evidence="2">IBT 21472</strain>
    </source>
</reference>
<evidence type="ECO:0000313" key="2">
    <source>
        <dbReference type="EMBL" id="KAJ5303034.1"/>
    </source>
</evidence>
<sequence length="264" mass="28698">MTTIQPARPCLTSNDAAVLQALFDAESSPSSGITVDPLLPSWPTKVNVSCTDLETLKRRETDIVRKLQTNETPSRENVQSALDELDSLVSSYPTYPSAYTNRAQALRILVDIQYNERLQNTPNNPYGFEINADDALFAPEAASLSSQIFADLGQAISLATPDSPADPLSSVQARLLSDAHTHRGYLLLKAARVTKDQSGQENVGGPESLRGLSADRLEEMASHDFFLGGRYGNKVAQQLAVQTNPYAKMCGAIVKEAMRKEVQG</sequence>
<reference evidence="2" key="1">
    <citation type="submission" date="2022-12" db="EMBL/GenBank/DDBJ databases">
        <authorList>
            <person name="Petersen C."/>
        </authorList>
    </citation>
    <scope>NUCLEOTIDE SEQUENCE</scope>
    <source>
        <strain evidence="2">IBT 21472</strain>
    </source>
</reference>
<dbReference type="PANTHER" id="PTHR21405">
    <property type="entry name" value="CDNA SEQUENCE BC021608"/>
    <property type="match status" value="1"/>
</dbReference>
<keyword evidence="3" id="KW-1185">Reference proteome</keyword>
<gene>
    <name evidence="2" type="ORF">N7476_009833</name>
</gene>
<dbReference type="EMBL" id="JAPZBO010000009">
    <property type="protein sequence ID" value="KAJ5303034.1"/>
    <property type="molecule type" value="Genomic_DNA"/>
</dbReference>
<proteinExistence type="inferred from homology"/>
<comment type="similarity">
    <text evidence="1">Belongs to the TTC36 family.</text>
</comment>
<organism evidence="2 3">
    <name type="scientific">Penicillium atrosanguineum</name>
    <dbReference type="NCBI Taxonomy" id="1132637"/>
    <lineage>
        <taxon>Eukaryota</taxon>
        <taxon>Fungi</taxon>
        <taxon>Dikarya</taxon>
        <taxon>Ascomycota</taxon>
        <taxon>Pezizomycotina</taxon>
        <taxon>Eurotiomycetes</taxon>
        <taxon>Eurotiomycetidae</taxon>
        <taxon>Eurotiales</taxon>
        <taxon>Aspergillaceae</taxon>
        <taxon>Penicillium</taxon>
    </lineage>
</organism>
<comment type="caution">
    <text evidence="2">The sequence shown here is derived from an EMBL/GenBank/DDBJ whole genome shotgun (WGS) entry which is preliminary data.</text>
</comment>
<dbReference type="Proteomes" id="UP001147746">
    <property type="component" value="Unassembled WGS sequence"/>
</dbReference>
<dbReference type="PANTHER" id="PTHR21405:SF0">
    <property type="entry name" value="TETRATRICOPEPTIDE REPEAT PROTEIN 36"/>
    <property type="match status" value="1"/>
</dbReference>
<dbReference type="GO" id="GO:0006570">
    <property type="term" value="P:tyrosine metabolic process"/>
    <property type="evidence" value="ECO:0007669"/>
    <property type="project" value="TreeGrafter"/>
</dbReference>
<evidence type="ECO:0000256" key="1">
    <source>
        <dbReference type="ARBA" id="ARBA00006995"/>
    </source>
</evidence>
<evidence type="ECO:0000313" key="3">
    <source>
        <dbReference type="Proteomes" id="UP001147746"/>
    </source>
</evidence>